<dbReference type="AlphaFoldDB" id="A0AAV2SJ80"/>
<dbReference type="GO" id="GO:0004074">
    <property type="term" value="F:biliverdin reductase [NAD(P)H] activity"/>
    <property type="evidence" value="ECO:0007669"/>
    <property type="project" value="TreeGrafter"/>
</dbReference>
<dbReference type="Proteomes" id="UP001497623">
    <property type="component" value="Unassembled WGS sequence"/>
</dbReference>
<evidence type="ECO:0000259" key="1">
    <source>
        <dbReference type="Pfam" id="PF13460"/>
    </source>
</evidence>
<organism evidence="2 3">
    <name type="scientific">Meganyctiphanes norvegica</name>
    <name type="common">Northern krill</name>
    <name type="synonym">Thysanopoda norvegica</name>
    <dbReference type="NCBI Taxonomy" id="48144"/>
    <lineage>
        <taxon>Eukaryota</taxon>
        <taxon>Metazoa</taxon>
        <taxon>Ecdysozoa</taxon>
        <taxon>Arthropoda</taxon>
        <taxon>Crustacea</taxon>
        <taxon>Multicrustacea</taxon>
        <taxon>Malacostraca</taxon>
        <taxon>Eumalacostraca</taxon>
        <taxon>Eucarida</taxon>
        <taxon>Euphausiacea</taxon>
        <taxon>Euphausiidae</taxon>
        <taxon>Meganyctiphanes</taxon>
    </lineage>
</organism>
<keyword evidence="3" id="KW-1185">Reference proteome</keyword>
<dbReference type="InterPro" id="IPR051606">
    <property type="entry name" value="Polyketide_Oxido-like"/>
</dbReference>
<dbReference type="SUPFAM" id="SSF51735">
    <property type="entry name" value="NAD(P)-binding Rossmann-fold domains"/>
    <property type="match status" value="1"/>
</dbReference>
<dbReference type="GO" id="GO:0042602">
    <property type="term" value="F:riboflavin reductase (NADPH) activity"/>
    <property type="evidence" value="ECO:0007669"/>
    <property type="project" value="TreeGrafter"/>
</dbReference>
<comment type="caution">
    <text evidence="2">The sequence shown here is derived from an EMBL/GenBank/DDBJ whole genome shotgun (WGS) entry which is preliminary data.</text>
</comment>
<dbReference type="CDD" id="cd05244">
    <property type="entry name" value="BVR-B_like_SDR_a"/>
    <property type="match status" value="1"/>
</dbReference>
<name>A0AAV2SJ80_MEGNR</name>
<feature type="domain" description="NAD(P)-binding" evidence="1">
    <location>
        <begin position="11"/>
        <end position="191"/>
    </location>
</feature>
<sequence length="206" mass="23235">MAEYKKIVIFGSTGNTGLCCVEEALKLDYEITAFLRDPSKLPEELTSKVKVIVGDVLKEDDVETAIQGQDAVIIVLGTRNDCSPTTMMSKGTKNILEAMQKSNVKRVSVCASAFNFWDREKVPERFHNILDDHTRMLDILKNCDREWVAVLPPHITNDAGTKDYMMEHGKGPGRTISKYDLAHFMVTCFTEDKNLKQWCGLCDKPQ</sequence>
<dbReference type="InterPro" id="IPR016040">
    <property type="entry name" value="NAD(P)-bd_dom"/>
</dbReference>
<dbReference type="InterPro" id="IPR036291">
    <property type="entry name" value="NAD(P)-bd_dom_sf"/>
</dbReference>
<proteinExistence type="predicted"/>
<dbReference type="Pfam" id="PF13460">
    <property type="entry name" value="NAD_binding_10"/>
    <property type="match status" value="1"/>
</dbReference>
<accession>A0AAV2SJ80</accession>
<dbReference type="PANTHER" id="PTHR43355:SF2">
    <property type="entry name" value="FLAVIN REDUCTASE (NADPH)"/>
    <property type="match status" value="1"/>
</dbReference>
<dbReference type="EMBL" id="CAXKWB010074543">
    <property type="protein sequence ID" value="CAL4198297.1"/>
    <property type="molecule type" value="Genomic_DNA"/>
</dbReference>
<gene>
    <name evidence="2" type="ORF">MNOR_LOCUS37358</name>
</gene>
<dbReference type="Gene3D" id="3.40.50.720">
    <property type="entry name" value="NAD(P)-binding Rossmann-like Domain"/>
    <property type="match status" value="1"/>
</dbReference>
<evidence type="ECO:0000313" key="2">
    <source>
        <dbReference type="EMBL" id="CAL4198297.1"/>
    </source>
</evidence>
<protein>
    <recommendedName>
        <fullName evidence="1">NAD(P)-binding domain-containing protein</fullName>
    </recommendedName>
</protein>
<evidence type="ECO:0000313" key="3">
    <source>
        <dbReference type="Proteomes" id="UP001497623"/>
    </source>
</evidence>
<reference evidence="2 3" key="1">
    <citation type="submission" date="2024-05" db="EMBL/GenBank/DDBJ databases">
        <authorList>
            <person name="Wallberg A."/>
        </authorList>
    </citation>
    <scope>NUCLEOTIDE SEQUENCE [LARGE SCALE GENOMIC DNA]</scope>
</reference>
<dbReference type="PANTHER" id="PTHR43355">
    <property type="entry name" value="FLAVIN REDUCTASE (NADPH)"/>
    <property type="match status" value="1"/>
</dbReference>